<dbReference type="EC" id="5.1.1.1" evidence="4"/>
<dbReference type="SUPFAM" id="SSF51419">
    <property type="entry name" value="PLP-binding barrel"/>
    <property type="match status" value="1"/>
</dbReference>
<comment type="pathway">
    <text evidence="4">Amino-acid biosynthesis; D-alanine biosynthesis; D-alanine from L-alanine: step 1/1.</text>
</comment>
<feature type="active site" description="Proton acceptor; specific for D-alanine" evidence="4">
    <location>
        <position position="42"/>
    </location>
</feature>
<keyword evidence="2 4" id="KW-0663">Pyridoxal phosphate</keyword>
<name>A0ABW0YNK1_9BACI</name>
<evidence type="ECO:0000313" key="7">
    <source>
        <dbReference type="Proteomes" id="UP001596142"/>
    </source>
</evidence>
<dbReference type="InterPro" id="IPR000821">
    <property type="entry name" value="Ala_racemase"/>
</dbReference>
<dbReference type="RefSeq" id="WP_385942595.1">
    <property type="nucleotide sequence ID" value="NZ_JBHSOZ010000009.1"/>
</dbReference>
<comment type="catalytic activity">
    <reaction evidence="4">
        <text>L-alanine = D-alanine</text>
        <dbReference type="Rhea" id="RHEA:20249"/>
        <dbReference type="ChEBI" id="CHEBI:57416"/>
        <dbReference type="ChEBI" id="CHEBI:57972"/>
        <dbReference type="EC" id="5.1.1.1"/>
    </reaction>
</comment>
<comment type="cofactor">
    <cofactor evidence="1 4">
        <name>pyridoxal 5'-phosphate</name>
        <dbReference type="ChEBI" id="CHEBI:597326"/>
    </cofactor>
</comment>
<feature type="domain" description="Alanine racemase C-terminal" evidence="5">
    <location>
        <begin position="248"/>
        <end position="375"/>
    </location>
</feature>
<dbReference type="SUPFAM" id="SSF50621">
    <property type="entry name" value="Alanine racemase C-terminal domain-like"/>
    <property type="match status" value="1"/>
</dbReference>
<feature type="active site" description="Proton acceptor; specific for L-alanine" evidence="4">
    <location>
        <position position="269"/>
    </location>
</feature>
<evidence type="ECO:0000256" key="4">
    <source>
        <dbReference type="HAMAP-Rule" id="MF_01201"/>
    </source>
</evidence>
<evidence type="ECO:0000256" key="3">
    <source>
        <dbReference type="ARBA" id="ARBA00023235"/>
    </source>
</evidence>
<dbReference type="NCBIfam" id="TIGR00492">
    <property type="entry name" value="alr"/>
    <property type="match status" value="1"/>
</dbReference>
<dbReference type="PANTHER" id="PTHR30511">
    <property type="entry name" value="ALANINE RACEMASE"/>
    <property type="match status" value="1"/>
</dbReference>
<dbReference type="PANTHER" id="PTHR30511:SF0">
    <property type="entry name" value="ALANINE RACEMASE, CATABOLIC-RELATED"/>
    <property type="match status" value="1"/>
</dbReference>
<feature type="binding site" evidence="4">
    <location>
        <position position="318"/>
    </location>
    <ligand>
        <name>substrate</name>
    </ligand>
</feature>
<feature type="modified residue" description="N6-(pyridoxal phosphate)lysine" evidence="4">
    <location>
        <position position="42"/>
    </location>
</feature>
<reference evidence="7" key="1">
    <citation type="journal article" date="2019" name="Int. J. Syst. Evol. Microbiol.">
        <title>The Global Catalogue of Microorganisms (GCM) 10K type strain sequencing project: providing services to taxonomists for standard genome sequencing and annotation.</title>
        <authorList>
            <consortium name="The Broad Institute Genomics Platform"/>
            <consortium name="The Broad Institute Genome Sequencing Center for Infectious Disease"/>
            <person name="Wu L."/>
            <person name="Ma J."/>
        </authorList>
    </citation>
    <scope>NUCLEOTIDE SEQUENCE [LARGE SCALE GENOMIC DNA]</scope>
    <source>
        <strain evidence="7">CECT 7184</strain>
    </source>
</reference>
<proteinExistence type="inferred from homology"/>
<dbReference type="GO" id="GO:0008784">
    <property type="term" value="F:alanine racemase activity"/>
    <property type="evidence" value="ECO:0007669"/>
    <property type="project" value="UniProtKB-EC"/>
</dbReference>
<organism evidence="6 7">
    <name type="scientific">Thalassorhabdus alkalitolerans</name>
    <dbReference type="NCBI Taxonomy" id="2282697"/>
    <lineage>
        <taxon>Bacteria</taxon>
        <taxon>Bacillati</taxon>
        <taxon>Bacillota</taxon>
        <taxon>Bacilli</taxon>
        <taxon>Bacillales</taxon>
        <taxon>Bacillaceae</taxon>
        <taxon>Thalassorhabdus</taxon>
    </lineage>
</organism>
<keyword evidence="3 4" id="KW-0413">Isomerase</keyword>
<dbReference type="Proteomes" id="UP001596142">
    <property type="component" value="Unassembled WGS sequence"/>
</dbReference>
<accession>A0ABW0YNK1</accession>
<dbReference type="InterPro" id="IPR001608">
    <property type="entry name" value="Ala_racemase_N"/>
</dbReference>
<sequence>MAFSETSFRDTWAEINLDHIYENVARVQKNFRQEMNVMAVVKADGYGHGAVRVAKTALQAGASYLGVALLEEAMELREAGIEAPILVLGRTRPSDADIAAFHNITLTVFQEEWLKIASRYLSKPLAVHLKFDTGMGRIGLREEQEAESILDYLAGSSLYKTEGIFTHFATADELDNSYFTKQYERFLKVLDLVEKKGVKPKYIHCGNSATGLRFPSKAFNMFRFGISMYGLSPSEEIKDVLPYPLKEAFSLHSTLVQVKKVPKGESISYGATYTTQNEEWIGTVPIGYADGWYRYHSTQGGYVLVEGEEAPIIGRVCMDQMMVRLPYKMEVGTKVTLIGKQGGKRIMVDDIAERLGTINYEVPCMISKRVPRVYREQEAES</sequence>
<feature type="binding site" evidence="4">
    <location>
        <position position="137"/>
    </location>
    <ligand>
        <name>substrate</name>
    </ligand>
</feature>
<dbReference type="SMART" id="SM01005">
    <property type="entry name" value="Ala_racemase_C"/>
    <property type="match status" value="1"/>
</dbReference>
<evidence type="ECO:0000256" key="2">
    <source>
        <dbReference type="ARBA" id="ARBA00022898"/>
    </source>
</evidence>
<dbReference type="CDD" id="cd00430">
    <property type="entry name" value="PLPDE_III_AR"/>
    <property type="match status" value="1"/>
</dbReference>
<dbReference type="PROSITE" id="PS00395">
    <property type="entry name" value="ALANINE_RACEMASE"/>
    <property type="match status" value="1"/>
</dbReference>
<gene>
    <name evidence="6" type="primary">alr</name>
    <name evidence="6" type="ORF">ACFPU1_14960</name>
</gene>
<protein>
    <recommendedName>
        <fullName evidence="4">Alanine racemase</fullName>
        <ecNumber evidence="4">5.1.1.1</ecNumber>
    </recommendedName>
</protein>
<dbReference type="Gene3D" id="3.20.20.10">
    <property type="entry name" value="Alanine racemase"/>
    <property type="match status" value="1"/>
</dbReference>
<dbReference type="InterPro" id="IPR009006">
    <property type="entry name" value="Ala_racemase/Decarboxylase_C"/>
</dbReference>
<dbReference type="InterPro" id="IPR011079">
    <property type="entry name" value="Ala_racemase_C"/>
</dbReference>
<dbReference type="Pfam" id="PF00842">
    <property type="entry name" value="Ala_racemase_C"/>
    <property type="match status" value="1"/>
</dbReference>
<comment type="caution">
    <text evidence="6">The sequence shown here is derived from an EMBL/GenBank/DDBJ whole genome shotgun (WGS) entry which is preliminary data.</text>
</comment>
<comment type="function">
    <text evidence="4">Catalyzes the interconversion of L-alanine and D-alanine. May also act on other amino acids.</text>
</comment>
<keyword evidence="7" id="KW-1185">Reference proteome</keyword>
<dbReference type="Gene3D" id="2.40.37.10">
    <property type="entry name" value="Lyase, Ornithine Decarboxylase, Chain A, domain 1"/>
    <property type="match status" value="1"/>
</dbReference>
<evidence type="ECO:0000313" key="6">
    <source>
        <dbReference type="EMBL" id="MFC5714060.1"/>
    </source>
</evidence>
<dbReference type="PRINTS" id="PR00992">
    <property type="entry name" value="ALARACEMASE"/>
</dbReference>
<dbReference type="InterPro" id="IPR020622">
    <property type="entry name" value="Ala_racemase_pyridoxalP-BS"/>
</dbReference>
<comment type="similarity">
    <text evidence="4">Belongs to the alanine racemase family.</text>
</comment>
<dbReference type="InterPro" id="IPR029066">
    <property type="entry name" value="PLP-binding_barrel"/>
</dbReference>
<dbReference type="EMBL" id="JBHSOZ010000009">
    <property type="protein sequence ID" value="MFC5714060.1"/>
    <property type="molecule type" value="Genomic_DNA"/>
</dbReference>
<dbReference type="HAMAP" id="MF_01201">
    <property type="entry name" value="Ala_racemase"/>
    <property type="match status" value="1"/>
</dbReference>
<evidence type="ECO:0000256" key="1">
    <source>
        <dbReference type="ARBA" id="ARBA00001933"/>
    </source>
</evidence>
<dbReference type="Pfam" id="PF01168">
    <property type="entry name" value="Ala_racemase_N"/>
    <property type="match status" value="1"/>
</dbReference>
<evidence type="ECO:0000259" key="5">
    <source>
        <dbReference type="SMART" id="SM01005"/>
    </source>
</evidence>